<dbReference type="AlphaFoldDB" id="A0A6I4VNG6"/>
<sequence length="338" mass="40650">MLATINSLPTMPLLPEVDSIQWRETQKPYSNTSKSDFATHKWQVTHTDGVCPKTSIQVSRTTMNRSITKLNKTTNRFTIIDEWQVGQHKCKLRTTDEFDIQLEWTEPIMGEVIFHQKDVYPPYYVKSRWGYGKRSYGRQITEDIRCFKWEWIEDGFQHTIQKFEGPKVKIEDTDNEWQQRMYWRHTRSDGNSEEIIDSKDEVITYNGEIIVMQMISSSSKTEFYHYSCDTGKLYRWYIEQGEVEELFEVDEQDILYNYRMKVDGKMSWRIRKNSDTSKWEVFRYKENRIFWKFRLRLDENNQLRVKSNGLVNVEDDTTSWWTKLDLPKKMLEAFSLTT</sequence>
<reference evidence="1 2" key="1">
    <citation type="submission" date="2019-12" db="EMBL/GenBank/DDBJ databases">
        <title>Whole-genome analyses of novel actinobacteria.</title>
        <authorList>
            <person name="Sahin N."/>
            <person name="Saygin H."/>
        </authorList>
    </citation>
    <scope>NUCLEOTIDE SEQUENCE [LARGE SCALE GENOMIC DNA]</scope>
    <source>
        <strain evidence="1 2">KC615</strain>
    </source>
</reference>
<evidence type="ECO:0000313" key="1">
    <source>
        <dbReference type="EMBL" id="MXQ53179.1"/>
    </source>
</evidence>
<name>A0A6I4VNG6_9BACL</name>
<organism evidence="1 2">
    <name type="scientific">Shimazuella alba</name>
    <dbReference type="NCBI Taxonomy" id="2690964"/>
    <lineage>
        <taxon>Bacteria</taxon>
        <taxon>Bacillati</taxon>
        <taxon>Bacillota</taxon>
        <taxon>Bacilli</taxon>
        <taxon>Bacillales</taxon>
        <taxon>Thermoactinomycetaceae</taxon>
        <taxon>Shimazuella</taxon>
    </lineage>
</organism>
<gene>
    <name evidence="1" type="ORF">GSM42_05410</name>
</gene>
<accession>A0A6I4VNG6</accession>
<proteinExistence type="predicted"/>
<dbReference type="EMBL" id="WUUL01000003">
    <property type="protein sequence ID" value="MXQ53179.1"/>
    <property type="molecule type" value="Genomic_DNA"/>
</dbReference>
<dbReference type="Proteomes" id="UP000430692">
    <property type="component" value="Unassembled WGS sequence"/>
</dbReference>
<protein>
    <submittedName>
        <fullName evidence="1">Uncharacterized protein</fullName>
    </submittedName>
</protein>
<evidence type="ECO:0000313" key="2">
    <source>
        <dbReference type="Proteomes" id="UP000430692"/>
    </source>
</evidence>
<comment type="caution">
    <text evidence="1">The sequence shown here is derived from an EMBL/GenBank/DDBJ whole genome shotgun (WGS) entry which is preliminary data.</text>
</comment>
<keyword evidence="2" id="KW-1185">Reference proteome</keyword>
<dbReference type="RefSeq" id="WP_160800541.1">
    <property type="nucleotide sequence ID" value="NZ_WUUL01000003.1"/>
</dbReference>